<sequence>MPEYVELTIRCRDNDPNELWKNIRCKKMKQSEYLFLINRNQNHKEMRKKNITSVQLIPSRPQKELLRRKLGYLSVHEIRFCITNVRVGNC</sequence>
<comment type="caution">
    <text evidence="1">The sequence shown here is derived from an EMBL/GenBank/DDBJ whole genome shotgun (WGS) entry which is preliminary data.</text>
</comment>
<dbReference type="EMBL" id="BLAL01000206">
    <property type="protein sequence ID" value="GES91781.1"/>
    <property type="molecule type" value="Genomic_DNA"/>
</dbReference>
<proteinExistence type="predicted"/>
<evidence type="ECO:0000313" key="1">
    <source>
        <dbReference type="EMBL" id="GES91781.1"/>
    </source>
</evidence>
<organism evidence="1 2">
    <name type="scientific">Rhizophagus clarus</name>
    <dbReference type="NCBI Taxonomy" id="94130"/>
    <lineage>
        <taxon>Eukaryota</taxon>
        <taxon>Fungi</taxon>
        <taxon>Fungi incertae sedis</taxon>
        <taxon>Mucoromycota</taxon>
        <taxon>Glomeromycotina</taxon>
        <taxon>Glomeromycetes</taxon>
        <taxon>Glomerales</taxon>
        <taxon>Glomeraceae</taxon>
        <taxon>Rhizophagus</taxon>
    </lineage>
</organism>
<gene>
    <name evidence="1" type="ORF">RCL2_001858500</name>
</gene>
<accession>A0A8H3LSQ5</accession>
<dbReference type="AlphaFoldDB" id="A0A8H3LSQ5"/>
<protein>
    <submittedName>
        <fullName evidence="1">Uncharacterized protein</fullName>
    </submittedName>
</protein>
<dbReference type="Proteomes" id="UP000615446">
    <property type="component" value="Unassembled WGS sequence"/>
</dbReference>
<reference evidence="1" key="1">
    <citation type="submission" date="2019-10" db="EMBL/GenBank/DDBJ databases">
        <title>Conservation and host-specific expression of non-tandemly repeated heterogenous ribosome RNA gene in arbuscular mycorrhizal fungi.</title>
        <authorList>
            <person name="Maeda T."/>
            <person name="Kobayashi Y."/>
            <person name="Nakagawa T."/>
            <person name="Ezawa T."/>
            <person name="Yamaguchi K."/>
            <person name="Bino T."/>
            <person name="Nishimoto Y."/>
            <person name="Shigenobu S."/>
            <person name="Kawaguchi M."/>
        </authorList>
    </citation>
    <scope>NUCLEOTIDE SEQUENCE</scope>
    <source>
        <strain evidence="1">HR1</strain>
    </source>
</reference>
<evidence type="ECO:0000313" key="2">
    <source>
        <dbReference type="Proteomes" id="UP000615446"/>
    </source>
</evidence>
<name>A0A8H3LSQ5_9GLOM</name>